<evidence type="ECO:0000313" key="7">
    <source>
        <dbReference type="Proteomes" id="UP000290572"/>
    </source>
</evidence>
<dbReference type="InterPro" id="IPR036875">
    <property type="entry name" value="Znf_CCHC_sf"/>
</dbReference>
<gene>
    <name evidence="5" type="ORF">ROHU_006645</name>
    <name evidence="6" type="ORF">ROHU_023053</name>
</gene>
<keyword evidence="1" id="KW-0863">Zinc-finger</keyword>
<evidence type="ECO:0000256" key="1">
    <source>
        <dbReference type="PROSITE-ProRule" id="PRU00047"/>
    </source>
</evidence>
<evidence type="ECO:0000256" key="3">
    <source>
        <dbReference type="SAM" id="MobiDB-lite"/>
    </source>
</evidence>
<dbReference type="GO" id="GO:0008270">
    <property type="term" value="F:zinc ion binding"/>
    <property type="evidence" value="ECO:0007669"/>
    <property type="project" value="UniProtKB-KW"/>
</dbReference>
<organism evidence="5 7">
    <name type="scientific">Labeo rohita</name>
    <name type="common">Indian major carp</name>
    <name type="synonym">Cyprinus rohita</name>
    <dbReference type="NCBI Taxonomy" id="84645"/>
    <lineage>
        <taxon>Eukaryota</taxon>
        <taxon>Metazoa</taxon>
        <taxon>Chordata</taxon>
        <taxon>Craniata</taxon>
        <taxon>Vertebrata</taxon>
        <taxon>Euteleostomi</taxon>
        <taxon>Actinopterygii</taxon>
        <taxon>Neopterygii</taxon>
        <taxon>Teleostei</taxon>
        <taxon>Ostariophysi</taxon>
        <taxon>Cypriniformes</taxon>
        <taxon>Cyprinidae</taxon>
        <taxon>Labeoninae</taxon>
        <taxon>Labeonini</taxon>
        <taxon>Labeo</taxon>
    </lineage>
</organism>
<keyword evidence="1" id="KW-0479">Metal-binding</keyword>
<feature type="domain" description="CCHC-type" evidence="4">
    <location>
        <begin position="457"/>
        <end position="472"/>
    </location>
</feature>
<dbReference type="AlphaFoldDB" id="A0A498MMM6"/>
<dbReference type="EMBL" id="QBIY01012564">
    <property type="protein sequence ID" value="RXN23238.1"/>
    <property type="molecule type" value="Genomic_DNA"/>
</dbReference>
<dbReference type="PROSITE" id="PS50158">
    <property type="entry name" value="ZF_CCHC"/>
    <property type="match status" value="1"/>
</dbReference>
<comment type="caution">
    <text evidence="5">The sequence shown here is derived from an EMBL/GenBank/DDBJ whole genome shotgun (WGS) entry which is preliminary data.</text>
</comment>
<feature type="region of interest" description="Disordered" evidence="3">
    <location>
        <begin position="325"/>
        <end position="398"/>
    </location>
</feature>
<dbReference type="SMART" id="SM00343">
    <property type="entry name" value="ZnF_C2HC"/>
    <property type="match status" value="1"/>
</dbReference>
<name>A0A498MMM6_LABRO</name>
<evidence type="ECO:0000313" key="6">
    <source>
        <dbReference type="EMBL" id="RXN23238.1"/>
    </source>
</evidence>
<sequence>MDELRDQISLALLKLNNSDLFPVCRHLKCDEPVGGFENKTRRTLIRLVEKKLDDIEETEDREVFLQCLEDLLSVIDSLTQSTKAASNITPDEPNELDMLKEKYLRLQMEQAQARQTLEGEIVAMEQRLREETRAATVTPPALPEVTLRREFRISGQIGEAGQREKLSYTSLMNQMESGLRKGHSETEIIEAVTRAVSPGLHLRDMLEIKRDLTLPTLKTILRGHYKVDPPSDLLQKLMNITQDPKESAQNFLFRGIELREKLLWKLSEEDEGEQFSPELIQRKFLRSIETGLLSEAVKLQLKPYLSNPRIKDEELIERVNEASNLEQERQQKLKKNVMSKSPRLSEIQTNICPLESQLHSRGYMDPKSNDSSPAVKADSTSISKKSQVKQKEADPSMSQLIEQLRAEVLEMKRMVNETMETAKAKGRTERVIPVNANRLRGCKACQEARAGEQCNHCFRCGQEGHLSRGCRRPREQQGNGRGLLRRDPQ</sequence>
<keyword evidence="7" id="KW-1185">Reference proteome</keyword>
<dbReference type="Proteomes" id="UP000290572">
    <property type="component" value="Unassembled WGS sequence"/>
</dbReference>
<protein>
    <recommendedName>
        <fullName evidence="4">CCHC-type domain-containing protein</fullName>
    </recommendedName>
</protein>
<evidence type="ECO:0000259" key="4">
    <source>
        <dbReference type="PROSITE" id="PS50158"/>
    </source>
</evidence>
<proteinExistence type="predicted"/>
<evidence type="ECO:0000256" key="2">
    <source>
        <dbReference type="SAM" id="Coils"/>
    </source>
</evidence>
<dbReference type="InterPro" id="IPR001878">
    <property type="entry name" value="Znf_CCHC"/>
</dbReference>
<dbReference type="SUPFAM" id="SSF57756">
    <property type="entry name" value="Retrovirus zinc finger-like domains"/>
    <property type="match status" value="1"/>
</dbReference>
<feature type="coiled-coil region" evidence="2">
    <location>
        <begin position="96"/>
        <end position="134"/>
    </location>
</feature>
<accession>A0A498MMM6</accession>
<evidence type="ECO:0000313" key="5">
    <source>
        <dbReference type="EMBL" id="RXN22719.1"/>
    </source>
</evidence>
<reference evidence="5 7" key="1">
    <citation type="submission" date="2018-03" db="EMBL/GenBank/DDBJ databases">
        <title>Draft genome sequence of Rohu Carp (Labeo rohita).</title>
        <authorList>
            <person name="Das P."/>
            <person name="Kushwaha B."/>
            <person name="Joshi C.G."/>
            <person name="Kumar D."/>
            <person name="Nagpure N.S."/>
            <person name="Sahoo L."/>
            <person name="Das S.P."/>
            <person name="Bit A."/>
            <person name="Patnaik S."/>
            <person name="Meher P.K."/>
            <person name="Jayasankar P."/>
            <person name="Koringa P.G."/>
            <person name="Patel N.V."/>
            <person name="Hinsu A.T."/>
            <person name="Kumar R."/>
            <person name="Pandey M."/>
            <person name="Agarwal S."/>
            <person name="Srivastava S."/>
            <person name="Singh M."/>
            <person name="Iquebal M.A."/>
            <person name="Jaiswal S."/>
            <person name="Angadi U.B."/>
            <person name="Kumar N."/>
            <person name="Raza M."/>
            <person name="Shah T.M."/>
            <person name="Rai A."/>
            <person name="Jena J.K."/>
        </authorList>
    </citation>
    <scope>NUCLEOTIDE SEQUENCE [LARGE SCALE GENOMIC DNA]</scope>
    <source>
        <strain evidence="5">DASCIFA01</strain>
        <tissue evidence="5">Testis</tissue>
    </source>
</reference>
<keyword evidence="2" id="KW-0175">Coiled coil</keyword>
<dbReference type="GO" id="GO:0003676">
    <property type="term" value="F:nucleic acid binding"/>
    <property type="evidence" value="ECO:0007669"/>
    <property type="project" value="InterPro"/>
</dbReference>
<dbReference type="STRING" id="84645.A0A498MMM6"/>
<keyword evidence="1" id="KW-0862">Zinc</keyword>
<feature type="region of interest" description="Disordered" evidence="3">
    <location>
        <begin position="463"/>
        <end position="489"/>
    </location>
</feature>
<dbReference type="EMBL" id="QBIY01012582">
    <property type="protein sequence ID" value="RXN22719.1"/>
    <property type="molecule type" value="Genomic_DNA"/>
</dbReference>